<dbReference type="GO" id="GO:0009060">
    <property type="term" value="P:aerobic respiration"/>
    <property type="evidence" value="ECO:0007669"/>
    <property type="project" value="TreeGrafter"/>
</dbReference>
<dbReference type="PROSITE" id="PS00667">
    <property type="entry name" value="COMPLEX1_ND1_1"/>
    <property type="match status" value="1"/>
</dbReference>
<dbReference type="GO" id="GO:0003954">
    <property type="term" value="F:NADH dehydrogenase activity"/>
    <property type="evidence" value="ECO:0007669"/>
    <property type="project" value="TreeGrafter"/>
</dbReference>
<dbReference type="PANTHER" id="PTHR11432:SF3">
    <property type="entry name" value="NADH-UBIQUINONE OXIDOREDUCTASE CHAIN 1"/>
    <property type="match status" value="1"/>
</dbReference>
<dbReference type="AlphaFoldDB" id="A0A3Q8UA35"/>
<keyword evidence="10 13" id="KW-0496">Mitochondrion</keyword>
<keyword evidence="5" id="KW-0813">Transport</keyword>
<dbReference type="PANTHER" id="PTHR11432">
    <property type="entry name" value="NADH DEHYDROGENASE SUBUNIT 1"/>
    <property type="match status" value="1"/>
</dbReference>
<keyword evidence="6 12" id="KW-0812">Transmembrane</keyword>
<feature type="transmembrane region" description="Helical" evidence="14">
    <location>
        <begin position="180"/>
        <end position="200"/>
    </location>
</feature>
<keyword evidence="12" id="KW-0520">NAD</keyword>
<feature type="transmembrane region" description="Helical" evidence="14">
    <location>
        <begin position="12"/>
        <end position="32"/>
    </location>
</feature>
<feature type="transmembrane region" description="Helical" evidence="14">
    <location>
        <begin position="110"/>
        <end position="132"/>
    </location>
</feature>
<feature type="transmembrane region" description="Helical" evidence="14">
    <location>
        <begin position="287"/>
        <end position="311"/>
    </location>
</feature>
<comment type="function">
    <text evidence="1">Core subunit of the mitochondrial membrane respiratory chain NADH dehydrogenase (Complex I) that is believed to belong to the minimal assembly required for catalysis. Complex I functions in the transfer of electrons from NADH to the respiratory chain. The immediate electron acceptor for the enzyme is believed to be ubiquinone.</text>
</comment>
<organism evidence="15">
    <name type="scientific">Helorus sp. ZJUH_2016017</name>
    <dbReference type="NCBI Taxonomy" id="2491159"/>
    <lineage>
        <taxon>Eukaryota</taxon>
        <taxon>Metazoa</taxon>
        <taxon>Ecdysozoa</taxon>
        <taxon>Arthropoda</taxon>
        <taxon>Hexapoda</taxon>
        <taxon>Insecta</taxon>
        <taxon>Pterygota</taxon>
        <taxon>Neoptera</taxon>
        <taxon>Endopterygota</taxon>
        <taxon>Hymenoptera</taxon>
        <taxon>Apocrita</taxon>
        <taxon>Proctotrupomorpha</taxon>
        <taxon>Proctotrupoidea</taxon>
        <taxon>Heloridae</taxon>
        <taxon>Helorus</taxon>
    </lineage>
</organism>
<evidence type="ECO:0000256" key="5">
    <source>
        <dbReference type="ARBA" id="ARBA00022448"/>
    </source>
</evidence>
<evidence type="ECO:0000256" key="13">
    <source>
        <dbReference type="RuleBase" id="RU000473"/>
    </source>
</evidence>
<comment type="catalytic activity">
    <reaction evidence="13">
        <text>a ubiquinone + NADH + 5 H(+)(in) = a ubiquinol + NAD(+) + 4 H(+)(out)</text>
        <dbReference type="Rhea" id="RHEA:29091"/>
        <dbReference type="Rhea" id="RHEA-COMP:9565"/>
        <dbReference type="Rhea" id="RHEA-COMP:9566"/>
        <dbReference type="ChEBI" id="CHEBI:15378"/>
        <dbReference type="ChEBI" id="CHEBI:16389"/>
        <dbReference type="ChEBI" id="CHEBI:17976"/>
        <dbReference type="ChEBI" id="CHEBI:57540"/>
        <dbReference type="ChEBI" id="CHEBI:57945"/>
        <dbReference type="EC" id="7.1.1.2"/>
    </reaction>
</comment>
<feature type="transmembrane region" description="Helical" evidence="14">
    <location>
        <begin position="228"/>
        <end position="250"/>
    </location>
</feature>
<feature type="transmembrane region" description="Helical" evidence="14">
    <location>
        <begin position="256"/>
        <end position="275"/>
    </location>
</feature>
<evidence type="ECO:0000256" key="10">
    <source>
        <dbReference type="ARBA" id="ARBA00023128"/>
    </source>
</evidence>
<geneLocation type="mitochondrion" evidence="15"/>
<gene>
    <name evidence="15" type="primary">nad1</name>
</gene>
<evidence type="ECO:0000256" key="12">
    <source>
        <dbReference type="RuleBase" id="RU000471"/>
    </source>
</evidence>
<dbReference type="InterPro" id="IPR018086">
    <property type="entry name" value="NADH_UbQ_OxRdtase_su1_CS"/>
</dbReference>
<evidence type="ECO:0000256" key="9">
    <source>
        <dbReference type="ARBA" id="ARBA00023075"/>
    </source>
</evidence>
<keyword evidence="11 14" id="KW-0472">Membrane</keyword>
<accession>A0A3Q8UA35</accession>
<comment type="similarity">
    <text evidence="3 12">Belongs to the complex I subunit 1 family.</text>
</comment>
<evidence type="ECO:0000256" key="1">
    <source>
        <dbReference type="ARBA" id="ARBA00003257"/>
    </source>
</evidence>
<evidence type="ECO:0000313" key="15">
    <source>
        <dbReference type="EMBL" id="AZL93282.1"/>
    </source>
</evidence>
<evidence type="ECO:0000256" key="11">
    <source>
        <dbReference type="ARBA" id="ARBA00023136"/>
    </source>
</evidence>
<dbReference type="PROSITE" id="PS00668">
    <property type="entry name" value="COMPLEX1_ND1_2"/>
    <property type="match status" value="1"/>
</dbReference>
<comment type="subcellular location">
    <subcellularLocation>
        <location evidence="2 12">Mitochondrion inner membrane</location>
        <topology evidence="2 12">Multi-pass membrane protein</topology>
    </subcellularLocation>
</comment>
<keyword evidence="9 13" id="KW-0830">Ubiquinone</keyword>
<evidence type="ECO:0000256" key="2">
    <source>
        <dbReference type="ARBA" id="ARBA00004448"/>
    </source>
</evidence>
<reference evidence="15" key="1">
    <citation type="journal article" date="2018" name="Mol. Phylogenet. Evol.">
        <title>Mitochondrial phylogenomics of the Hymenoptera.</title>
        <authorList>
            <person name="Tang P."/>
            <person name="Zhu J.C."/>
            <person name="Zheng B.Y."/>
            <person name="Wei S.J."/>
            <person name="Sharkey M."/>
            <person name="Chen X.X."/>
            <person name="Vogler A.P."/>
        </authorList>
    </citation>
    <scope>NUCLEOTIDE SEQUENCE</scope>
</reference>
<evidence type="ECO:0000256" key="3">
    <source>
        <dbReference type="ARBA" id="ARBA00010535"/>
    </source>
</evidence>
<keyword evidence="7" id="KW-0999">Mitochondrion inner membrane</keyword>
<sequence>MKIYLNYMMINFLIFFLNLILLLMSVAFVTLFERKILGLIQNRIGPNKVGFIGIFQPFSDAIKLFSKEVLFNKFINYYYYLISPIFMFLLMMLIWLIKPYKFNLFILDKSFLMFFSFLSLGVYFIMICGWASNSIYSIIGAIRSMVQTISYEVSLMMMLLSINLMIDSFNFYDYFIYQKYLGFFLLFLPNFVLMFILILCETNRTPFDLSEGESELVSGFNIEYMSGLFALLFLSEYGMIIFLSFMYVYFFFSSNLFILKVMFFIFLFIWIRGSYPRIRYDQMMMMNWLMILPIILNILIFVISFKFFLFFCI</sequence>
<evidence type="ECO:0000256" key="6">
    <source>
        <dbReference type="ARBA" id="ARBA00022692"/>
    </source>
</evidence>
<protein>
    <recommendedName>
        <fullName evidence="4 13">NADH-ubiquinone oxidoreductase chain 1</fullName>
        <ecNumber evidence="13">7.1.1.2</ecNumber>
    </recommendedName>
</protein>
<dbReference type="HAMAP" id="MF_01350">
    <property type="entry name" value="NDH1_NuoH"/>
    <property type="match status" value="1"/>
</dbReference>
<dbReference type="GO" id="GO:0005743">
    <property type="term" value="C:mitochondrial inner membrane"/>
    <property type="evidence" value="ECO:0007669"/>
    <property type="project" value="UniProtKB-SubCell"/>
</dbReference>
<proteinExistence type="inferred from homology"/>
<evidence type="ECO:0000256" key="14">
    <source>
        <dbReference type="SAM" id="Phobius"/>
    </source>
</evidence>
<evidence type="ECO:0000256" key="8">
    <source>
        <dbReference type="ARBA" id="ARBA00022989"/>
    </source>
</evidence>
<dbReference type="EMBL" id="MG923498">
    <property type="protein sequence ID" value="AZL93282.1"/>
    <property type="molecule type" value="Genomic_DNA"/>
</dbReference>
<dbReference type="Pfam" id="PF00146">
    <property type="entry name" value="NADHdh"/>
    <property type="match status" value="1"/>
</dbReference>
<dbReference type="EC" id="7.1.1.2" evidence="13"/>
<evidence type="ECO:0000256" key="4">
    <source>
        <dbReference type="ARBA" id="ARBA00021009"/>
    </source>
</evidence>
<feature type="transmembrane region" description="Helical" evidence="14">
    <location>
        <begin position="77"/>
        <end position="98"/>
    </location>
</feature>
<evidence type="ECO:0000256" key="7">
    <source>
        <dbReference type="ARBA" id="ARBA00022792"/>
    </source>
</evidence>
<dbReference type="GO" id="GO:0008137">
    <property type="term" value="F:NADH dehydrogenase (ubiquinone) activity"/>
    <property type="evidence" value="ECO:0007669"/>
    <property type="project" value="UniProtKB-EC"/>
</dbReference>
<dbReference type="InterPro" id="IPR001694">
    <property type="entry name" value="NADH_UbQ_OxRdtase_su1/FPO"/>
</dbReference>
<keyword evidence="8 14" id="KW-1133">Transmembrane helix</keyword>
<name>A0A3Q8UA35_9HYME</name>